<sequence>MIRFSRSFTYYTSRVTTVATKLRILSAYRNRFIGLIDYVQKPKLTAQESERLIEDRAGAKDVGSLQIASWRHESF</sequence>
<protein>
    <submittedName>
        <fullName evidence="1">Uncharacterized protein</fullName>
    </submittedName>
</protein>
<dbReference type="AlphaFoldDB" id="A0AAV4WXC6"/>
<reference evidence="1 2" key="1">
    <citation type="submission" date="2021-06" db="EMBL/GenBank/DDBJ databases">
        <title>Caerostris darwini draft genome.</title>
        <authorList>
            <person name="Kono N."/>
            <person name="Arakawa K."/>
        </authorList>
    </citation>
    <scope>NUCLEOTIDE SEQUENCE [LARGE SCALE GENOMIC DNA]</scope>
</reference>
<gene>
    <name evidence="1" type="ORF">CDAR_547231</name>
</gene>
<organism evidence="1 2">
    <name type="scientific">Caerostris darwini</name>
    <dbReference type="NCBI Taxonomy" id="1538125"/>
    <lineage>
        <taxon>Eukaryota</taxon>
        <taxon>Metazoa</taxon>
        <taxon>Ecdysozoa</taxon>
        <taxon>Arthropoda</taxon>
        <taxon>Chelicerata</taxon>
        <taxon>Arachnida</taxon>
        <taxon>Araneae</taxon>
        <taxon>Araneomorphae</taxon>
        <taxon>Entelegynae</taxon>
        <taxon>Araneoidea</taxon>
        <taxon>Araneidae</taxon>
        <taxon>Caerostris</taxon>
    </lineage>
</organism>
<comment type="caution">
    <text evidence="1">The sequence shown here is derived from an EMBL/GenBank/DDBJ whole genome shotgun (WGS) entry which is preliminary data.</text>
</comment>
<evidence type="ECO:0000313" key="2">
    <source>
        <dbReference type="Proteomes" id="UP001054837"/>
    </source>
</evidence>
<accession>A0AAV4WXC6</accession>
<dbReference type="Proteomes" id="UP001054837">
    <property type="component" value="Unassembled WGS sequence"/>
</dbReference>
<dbReference type="EMBL" id="BPLQ01015153">
    <property type="protein sequence ID" value="GIY86178.1"/>
    <property type="molecule type" value="Genomic_DNA"/>
</dbReference>
<keyword evidence="2" id="KW-1185">Reference proteome</keyword>
<proteinExistence type="predicted"/>
<name>A0AAV4WXC6_9ARAC</name>
<evidence type="ECO:0000313" key="1">
    <source>
        <dbReference type="EMBL" id="GIY86178.1"/>
    </source>
</evidence>